<evidence type="ECO:0000313" key="1">
    <source>
        <dbReference type="EMBL" id="CAI2190280.1"/>
    </source>
</evidence>
<dbReference type="EMBL" id="CAMKVN010006433">
    <property type="protein sequence ID" value="CAI2190280.1"/>
    <property type="molecule type" value="Genomic_DNA"/>
</dbReference>
<accession>A0A9W4X6K8</accession>
<organism evidence="1 2">
    <name type="scientific">Funneliformis geosporum</name>
    <dbReference type="NCBI Taxonomy" id="1117311"/>
    <lineage>
        <taxon>Eukaryota</taxon>
        <taxon>Fungi</taxon>
        <taxon>Fungi incertae sedis</taxon>
        <taxon>Mucoromycota</taxon>
        <taxon>Glomeromycotina</taxon>
        <taxon>Glomeromycetes</taxon>
        <taxon>Glomerales</taxon>
        <taxon>Glomeraceae</taxon>
        <taxon>Funneliformis</taxon>
    </lineage>
</organism>
<gene>
    <name evidence="1" type="ORF">FWILDA_LOCUS14497</name>
</gene>
<name>A0A9W4X6K8_9GLOM</name>
<feature type="non-terminal residue" evidence="1">
    <location>
        <position position="100"/>
    </location>
</feature>
<protein>
    <submittedName>
        <fullName evidence="1">778_t:CDS:1</fullName>
    </submittedName>
</protein>
<evidence type="ECO:0000313" key="2">
    <source>
        <dbReference type="Proteomes" id="UP001153678"/>
    </source>
</evidence>
<proteinExistence type="predicted"/>
<sequence length="100" mass="11138">MNDVLAQFEVSTLFAFGAHGSSIRGKEGMRGRRRRRCRCRRSDGGESRCRNQSFEADLPKNSIISIQRAPTDRSLGGSYAFNKTVCNKNGTHCCIVIIVI</sequence>
<keyword evidence="2" id="KW-1185">Reference proteome</keyword>
<dbReference type="AlphaFoldDB" id="A0A9W4X6K8"/>
<dbReference type="Proteomes" id="UP001153678">
    <property type="component" value="Unassembled WGS sequence"/>
</dbReference>
<comment type="caution">
    <text evidence="1">The sequence shown here is derived from an EMBL/GenBank/DDBJ whole genome shotgun (WGS) entry which is preliminary data.</text>
</comment>
<reference evidence="1" key="1">
    <citation type="submission" date="2022-08" db="EMBL/GenBank/DDBJ databases">
        <authorList>
            <person name="Kallberg Y."/>
            <person name="Tangrot J."/>
            <person name="Rosling A."/>
        </authorList>
    </citation>
    <scope>NUCLEOTIDE SEQUENCE</scope>
    <source>
        <strain evidence="1">Wild A</strain>
    </source>
</reference>